<dbReference type="InterPro" id="IPR038717">
    <property type="entry name" value="Tc1-like_DDE_dom"/>
</dbReference>
<sequence>HAAGQQIHVVLDNLSTHTTPDIVAWLEKNPHVHLHFTPIGSSWINQIEAWFSIITRRSIRRGTFASVKVLIAQIRDYITTWNSNPTPFAWTATADEILAKAHLVQINIKKLVDNNAK</sequence>
<protein>
    <submittedName>
        <fullName evidence="2">Transposase</fullName>
    </submittedName>
</protein>
<evidence type="ECO:0000313" key="3">
    <source>
        <dbReference type="Proteomes" id="UP000256220"/>
    </source>
</evidence>
<accession>A0A2P2FG00</accession>
<evidence type="ECO:0000259" key="1">
    <source>
        <dbReference type="Pfam" id="PF13358"/>
    </source>
</evidence>
<dbReference type="Pfam" id="PF13358">
    <property type="entry name" value="DDE_3"/>
    <property type="match status" value="1"/>
</dbReference>
<dbReference type="GO" id="GO:0003676">
    <property type="term" value="F:nucleic acid binding"/>
    <property type="evidence" value="ECO:0007669"/>
    <property type="project" value="InterPro"/>
</dbReference>
<name>A0A2P2FG00_AMYLU</name>
<dbReference type="RefSeq" id="WP_034323683.1">
    <property type="nucleotide sequence ID" value="NZ_JFBM01000059.1"/>
</dbReference>
<dbReference type="Gene3D" id="3.30.420.10">
    <property type="entry name" value="Ribonuclease H-like superfamily/Ribonuclease H"/>
    <property type="match status" value="1"/>
</dbReference>
<dbReference type="EMBL" id="JFBM01000059">
    <property type="protein sequence ID" value="KFU75648.1"/>
    <property type="molecule type" value="Genomic_DNA"/>
</dbReference>
<keyword evidence="3" id="KW-1185">Reference proteome</keyword>
<evidence type="ECO:0000313" key="2">
    <source>
        <dbReference type="EMBL" id="KFU75648.1"/>
    </source>
</evidence>
<dbReference type="Proteomes" id="UP000256220">
    <property type="component" value="Unassembled WGS sequence"/>
</dbReference>
<dbReference type="InterPro" id="IPR036397">
    <property type="entry name" value="RNaseH_sf"/>
</dbReference>
<gene>
    <name evidence="2" type="ORF">BB31_40235</name>
</gene>
<comment type="caution">
    <text evidence="2">The sequence shown here is derived from an EMBL/GenBank/DDBJ whole genome shotgun (WGS) entry which is preliminary data.</text>
</comment>
<reference evidence="2 3" key="1">
    <citation type="journal article" date="2014" name="Genome Announc.">
        <title>Draft Genome Sequence of Amycolatopsis lurida NRRL 2430, Producer of the Glycopeptide Family Antibiotic Ristocetin.</title>
        <authorList>
            <person name="Kwun M.J."/>
            <person name="Hong H.J."/>
        </authorList>
    </citation>
    <scope>NUCLEOTIDE SEQUENCE [LARGE SCALE GENOMIC DNA]</scope>
    <source>
        <strain evidence="2 3">NRRL 2430</strain>
    </source>
</reference>
<feature type="non-terminal residue" evidence="2">
    <location>
        <position position="1"/>
    </location>
</feature>
<proteinExistence type="predicted"/>
<organism evidence="2 3">
    <name type="scientific">Amycolatopsis lurida NRRL 2430</name>
    <dbReference type="NCBI Taxonomy" id="1460371"/>
    <lineage>
        <taxon>Bacteria</taxon>
        <taxon>Bacillati</taxon>
        <taxon>Actinomycetota</taxon>
        <taxon>Actinomycetes</taxon>
        <taxon>Pseudonocardiales</taxon>
        <taxon>Pseudonocardiaceae</taxon>
        <taxon>Amycolatopsis</taxon>
    </lineage>
</organism>
<feature type="domain" description="Tc1-like transposase DDE" evidence="1">
    <location>
        <begin position="5"/>
        <end position="70"/>
    </location>
</feature>
<dbReference type="AlphaFoldDB" id="A0A2P2FG00"/>